<dbReference type="GO" id="GO:0003677">
    <property type="term" value="F:DNA binding"/>
    <property type="evidence" value="ECO:0007669"/>
    <property type="project" value="InterPro"/>
</dbReference>
<evidence type="ECO:0000313" key="2">
    <source>
        <dbReference type="EMBL" id="RYP86692.1"/>
    </source>
</evidence>
<dbReference type="AlphaFoldDB" id="A0A4Q4ZEZ9"/>
<dbReference type="Pfam" id="PF00196">
    <property type="entry name" value="GerE"/>
    <property type="match status" value="1"/>
</dbReference>
<comment type="caution">
    <text evidence="2">The sequence shown here is derived from an EMBL/GenBank/DDBJ whole genome shotgun (WGS) entry which is preliminary data.</text>
</comment>
<dbReference type="Gene3D" id="1.10.10.10">
    <property type="entry name" value="Winged helix-like DNA-binding domain superfamily/Winged helix DNA-binding domain"/>
    <property type="match status" value="1"/>
</dbReference>
<protein>
    <submittedName>
        <fullName evidence="2">Helix-turn-helix transcriptional regulator</fullName>
    </submittedName>
</protein>
<dbReference type="CDD" id="cd06170">
    <property type="entry name" value="LuxR_C_like"/>
    <property type="match status" value="1"/>
</dbReference>
<name>A0A4Q4ZEZ9_9ACTN</name>
<dbReference type="Proteomes" id="UP000295198">
    <property type="component" value="Unassembled WGS sequence"/>
</dbReference>
<dbReference type="EMBL" id="SDKM01000010">
    <property type="protein sequence ID" value="RYP86692.1"/>
    <property type="molecule type" value="Genomic_DNA"/>
</dbReference>
<keyword evidence="3" id="KW-1185">Reference proteome</keyword>
<evidence type="ECO:0000313" key="3">
    <source>
        <dbReference type="Proteomes" id="UP000295198"/>
    </source>
</evidence>
<dbReference type="SUPFAM" id="SSF46894">
    <property type="entry name" value="C-terminal effector domain of the bipartite response regulators"/>
    <property type="match status" value="1"/>
</dbReference>
<dbReference type="OrthoDB" id="3728246at2"/>
<proteinExistence type="predicted"/>
<reference evidence="2 3" key="1">
    <citation type="submission" date="2019-01" db="EMBL/GenBank/DDBJ databases">
        <title>Nocardioides guangzhouensis sp. nov., an actinobacterium isolated from soil.</title>
        <authorList>
            <person name="Fu Y."/>
            <person name="Cai Y."/>
            <person name="Lin Z."/>
            <person name="Chen P."/>
        </authorList>
    </citation>
    <scope>NUCLEOTIDE SEQUENCE [LARGE SCALE GENOMIC DNA]</scope>
    <source>
        <strain evidence="2 3">130</strain>
    </source>
</reference>
<evidence type="ECO:0000259" key="1">
    <source>
        <dbReference type="SMART" id="SM00421"/>
    </source>
</evidence>
<feature type="domain" description="HTH luxR-type" evidence="1">
    <location>
        <begin position="280"/>
        <end position="327"/>
    </location>
</feature>
<dbReference type="InterPro" id="IPR000792">
    <property type="entry name" value="Tscrpt_reg_LuxR_C"/>
</dbReference>
<sequence>MPFMGQSLAGALSILGFSAEAEQTYRQVLPRSGQTLDALAHGLERDPVDLLEDLAPFVAAGLVTLDDDMVLVTPPGEAVASMMLQQTQALRQATERLEELRTAIPSFPYALADPATHGVPLGGEMRTGDDVPVLLESWIRQSTGDLMWLRPDQWRLQAGSAMDVAVTEHLRNGRRSRAIYPARALEEAPQVIFQRASAGEEVRIIAEVPSRLAIIGEAGALLPAEWGASDDRRLIVREPGLLTALTVLFDELWDRAIVVPGAGIAPDPVSISSGMARTMLLRQLSQGAKDEQIARSLGVSLRTVRRRMAELFDELGVDSRFQAGVEAVRRGWI</sequence>
<dbReference type="SMART" id="SM00421">
    <property type="entry name" value="HTH_LUXR"/>
    <property type="match status" value="1"/>
</dbReference>
<gene>
    <name evidence="2" type="ORF">EKO23_08485</name>
</gene>
<accession>A0A4Q4ZEZ9</accession>
<dbReference type="InterPro" id="IPR036388">
    <property type="entry name" value="WH-like_DNA-bd_sf"/>
</dbReference>
<dbReference type="GO" id="GO:0006355">
    <property type="term" value="P:regulation of DNA-templated transcription"/>
    <property type="evidence" value="ECO:0007669"/>
    <property type="project" value="InterPro"/>
</dbReference>
<dbReference type="InterPro" id="IPR016032">
    <property type="entry name" value="Sig_transdc_resp-reg_C-effctor"/>
</dbReference>
<organism evidence="2 3">
    <name type="scientific">Nocardioides guangzhouensis</name>
    <dbReference type="NCBI Taxonomy" id="2497878"/>
    <lineage>
        <taxon>Bacteria</taxon>
        <taxon>Bacillati</taxon>
        <taxon>Actinomycetota</taxon>
        <taxon>Actinomycetes</taxon>
        <taxon>Propionibacteriales</taxon>
        <taxon>Nocardioidaceae</taxon>
        <taxon>Nocardioides</taxon>
    </lineage>
</organism>